<dbReference type="InterPro" id="IPR016084">
    <property type="entry name" value="Haem_Oase-like_multi-hlx"/>
</dbReference>
<dbReference type="CDD" id="cd19166">
    <property type="entry name" value="HemeO-bac"/>
    <property type="match status" value="1"/>
</dbReference>
<evidence type="ECO:0000313" key="2">
    <source>
        <dbReference type="Proteomes" id="UP000635142"/>
    </source>
</evidence>
<comment type="caution">
    <text evidence="1">The sequence shown here is derived from an EMBL/GenBank/DDBJ whole genome shotgun (WGS) entry which is preliminary data.</text>
</comment>
<reference evidence="1" key="1">
    <citation type="submission" date="2020-08" db="EMBL/GenBank/DDBJ databases">
        <title>Sulfitobacter aestuariivivens sp. nov., isolated from a tidal flat.</title>
        <authorList>
            <person name="Park S."/>
            <person name="Yoon J.-H."/>
        </authorList>
    </citation>
    <scope>NUCLEOTIDE SEQUENCE</scope>
    <source>
        <strain evidence="1">TSTF-M16</strain>
    </source>
</reference>
<dbReference type="Gene3D" id="1.20.910.10">
    <property type="entry name" value="Heme oxygenase-like"/>
    <property type="match status" value="1"/>
</dbReference>
<dbReference type="RefSeq" id="WP_191075512.1">
    <property type="nucleotide sequence ID" value="NZ_JACTAG010000002.1"/>
</dbReference>
<accession>A0A927D6M8</accession>
<keyword evidence="2" id="KW-1185">Reference proteome</keyword>
<evidence type="ECO:0000313" key="1">
    <source>
        <dbReference type="EMBL" id="MBD3664487.1"/>
    </source>
</evidence>
<name>A0A927D6M8_9RHOB</name>
<dbReference type="Proteomes" id="UP000635142">
    <property type="component" value="Unassembled WGS sequence"/>
</dbReference>
<dbReference type="SUPFAM" id="SSF48613">
    <property type="entry name" value="Heme oxygenase-like"/>
    <property type="match status" value="1"/>
</dbReference>
<dbReference type="EMBL" id="JACTAG010000002">
    <property type="protein sequence ID" value="MBD3664487.1"/>
    <property type="molecule type" value="Genomic_DNA"/>
</dbReference>
<proteinExistence type="predicted"/>
<dbReference type="AlphaFoldDB" id="A0A927D6M8"/>
<gene>
    <name evidence="1" type="ORF">H9Q16_11175</name>
</gene>
<organism evidence="1 2">
    <name type="scientific">Sulfitobacter aestuariivivens</name>
    <dbReference type="NCBI Taxonomy" id="2766981"/>
    <lineage>
        <taxon>Bacteria</taxon>
        <taxon>Pseudomonadati</taxon>
        <taxon>Pseudomonadota</taxon>
        <taxon>Alphaproteobacteria</taxon>
        <taxon>Rhodobacterales</taxon>
        <taxon>Roseobacteraceae</taxon>
        <taxon>Sulfitobacter</taxon>
    </lineage>
</organism>
<sequence length="188" mass="20179">MPDSFRHRLRTETRDDHARVDTRFSKLDLQAADGFGEFLSVHGSCFGVMHDICGAAARSAALLGALTSAIKLDLKSLGLPGPAAPSEPVLGCDPIAIDYMVAGSRLGSKVLKRNWALSADARVKAAGAYFALTDSGTLWRETCADLDRIDPDSPRADWVIADVRSLFTLFATTHHSPIPDGSERAVLT</sequence>
<protein>
    <submittedName>
        <fullName evidence="1">Biliverdin-producing heme oxygenase</fullName>
    </submittedName>
</protein>